<feature type="non-terminal residue" evidence="4">
    <location>
        <position position="40"/>
    </location>
</feature>
<dbReference type="Pfam" id="PF00440">
    <property type="entry name" value="TetR_N"/>
    <property type="match status" value="1"/>
</dbReference>
<dbReference type="Proteomes" id="UP000886384">
    <property type="component" value="Unassembled WGS sequence"/>
</dbReference>
<gene>
    <name evidence="4" type="ORF">ENI26_12250</name>
</gene>
<reference evidence="4" key="1">
    <citation type="journal article" date="2020" name="mSystems">
        <title>Genome- and Community-Level Interaction Insights into Carbon Utilization and Element Cycling Functions of Hydrothermarchaeota in Hydrothermal Sediment.</title>
        <authorList>
            <person name="Zhou Z."/>
            <person name="Liu Y."/>
            <person name="Xu W."/>
            <person name="Pan J."/>
            <person name="Luo Z.H."/>
            <person name="Li M."/>
        </authorList>
    </citation>
    <scope>NUCLEOTIDE SEQUENCE [LARGE SCALE GENOMIC DNA]</scope>
    <source>
        <strain evidence="4">HyVt-380</strain>
    </source>
</reference>
<dbReference type="PROSITE" id="PS50977">
    <property type="entry name" value="HTH_TETR_2"/>
    <property type="match status" value="1"/>
</dbReference>
<evidence type="ECO:0000259" key="3">
    <source>
        <dbReference type="PROSITE" id="PS50977"/>
    </source>
</evidence>
<protein>
    <submittedName>
        <fullName evidence="4">TetR/AcrR family transcriptional regulator</fullName>
    </submittedName>
</protein>
<comment type="caution">
    <text evidence="4">The sequence shown here is derived from an EMBL/GenBank/DDBJ whole genome shotgun (WGS) entry which is preliminary data.</text>
</comment>
<sequence>MVSTSETKEKLLETALTLIWQSSYSSVGVNEICRQAGVTK</sequence>
<evidence type="ECO:0000313" key="4">
    <source>
        <dbReference type="EMBL" id="HEC75121.1"/>
    </source>
</evidence>
<name>A0A7C1VTE5_9GAMM</name>
<proteinExistence type="predicted"/>
<dbReference type="InterPro" id="IPR009057">
    <property type="entry name" value="Homeodomain-like_sf"/>
</dbReference>
<evidence type="ECO:0000256" key="1">
    <source>
        <dbReference type="ARBA" id="ARBA00023125"/>
    </source>
</evidence>
<evidence type="ECO:0000256" key="2">
    <source>
        <dbReference type="PROSITE-ProRule" id="PRU00335"/>
    </source>
</evidence>
<feature type="domain" description="HTH tetR-type" evidence="3">
    <location>
        <begin position="5"/>
        <end position="40"/>
    </location>
</feature>
<dbReference type="GO" id="GO:0003677">
    <property type="term" value="F:DNA binding"/>
    <property type="evidence" value="ECO:0007669"/>
    <property type="project" value="UniProtKB-UniRule"/>
</dbReference>
<dbReference type="AlphaFoldDB" id="A0A7C1VTE5"/>
<organism evidence="4">
    <name type="scientific">Methylophaga aminisulfidivorans</name>
    <dbReference type="NCBI Taxonomy" id="230105"/>
    <lineage>
        <taxon>Bacteria</taxon>
        <taxon>Pseudomonadati</taxon>
        <taxon>Pseudomonadota</taxon>
        <taxon>Gammaproteobacteria</taxon>
        <taxon>Thiotrichales</taxon>
        <taxon>Piscirickettsiaceae</taxon>
        <taxon>Methylophaga</taxon>
    </lineage>
</organism>
<dbReference type="SUPFAM" id="SSF46689">
    <property type="entry name" value="Homeodomain-like"/>
    <property type="match status" value="1"/>
</dbReference>
<keyword evidence="1 2" id="KW-0238">DNA-binding</keyword>
<dbReference type="Gene3D" id="1.10.357.10">
    <property type="entry name" value="Tetracycline Repressor, domain 2"/>
    <property type="match status" value="1"/>
</dbReference>
<dbReference type="EMBL" id="DRHY01000280">
    <property type="protein sequence ID" value="HEC75121.1"/>
    <property type="molecule type" value="Genomic_DNA"/>
</dbReference>
<accession>A0A7C1VTE5</accession>
<comment type="caution">
    <text evidence="2">Lacks conserved residue(s) required for the propagation of feature annotation.</text>
</comment>
<dbReference type="InterPro" id="IPR001647">
    <property type="entry name" value="HTH_TetR"/>
</dbReference>